<evidence type="ECO:0000256" key="4">
    <source>
        <dbReference type="ARBA" id="ARBA00023163"/>
    </source>
</evidence>
<keyword evidence="3" id="KW-0805">Transcription regulation</keyword>
<keyword evidence="5" id="KW-0539">Nucleus</keyword>
<comment type="subcellular location">
    <subcellularLocation>
        <location evidence="1">Nucleus</location>
    </subcellularLocation>
</comment>
<dbReference type="OrthoDB" id="515064at2759"/>
<feature type="compositionally biased region" description="Basic residues" evidence="6">
    <location>
        <begin position="106"/>
        <end position="122"/>
    </location>
</feature>
<feature type="compositionally biased region" description="Basic and acidic residues" evidence="6">
    <location>
        <begin position="587"/>
        <end position="602"/>
    </location>
</feature>
<feature type="compositionally biased region" description="Low complexity" evidence="6">
    <location>
        <begin position="639"/>
        <end position="658"/>
    </location>
</feature>
<feature type="region of interest" description="Disordered" evidence="6">
    <location>
        <begin position="583"/>
        <end position="602"/>
    </location>
</feature>
<evidence type="ECO:0000256" key="3">
    <source>
        <dbReference type="ARBA" id="ARBA00023015"/>
    </source>
</evidence>
<feature type="region of interest" description="Disordered" evidence="6">
    <location>
        <begin position="628"/>
        <end position="723"/>
    </location>
</feature>
<evidence type="ECO:0000256" key="1">
    <source>
        <dbReference type="ARBA" id="ARBA00004123"/>
    </source>
</evidence>
<dbReference type="GO" id="GO:0000228">
    <property type="term" value="C:nuclear chromosome"/>
    <property type="evidence" value="ECO:0007669"/>
    <property type="project" value="InterPro"/>
</dbReference>
<feature type="compositionally biased region" description="Acidic residues" evidence="6">
    <location>
        <begin position="526"/>
        <end position="538"/>
    </location>
</feature>
<name>A0A6A5X4K3_9PLEO</name>
<keyword evidence="4" id="KW-0804">Transcription</keyword>
<feature type="compositionally biased region" description="Pro residues" evidence="6">
    <location>
        <begin position="659"/>
        <end position="671"/>
    </location>
</feature>
<evidence type="ECO:0000313" key="7">
    <source>
        <dbReference type="EMBL" id="KAF2007807.1"/>
    </source>
</evidence>
<accession>A0A6A5X4K3</accession>
<dbReference type="Proteomes" id="UP000799779">
    <property type="component" value="Unassembled WGS sequence"/>
</dbReference>
<feature type="compositionally biased region" description="Low complexity" evidence="6">
    <location>
        <begin position="85"/>
        <end position="105"/>
    </location>
</feature>
<evidence type="ECO:0000313" key="8">
    <source>
        <dbReference type="Proteomes" id="UP000799779"/>
    </source>
</evidence>
<feature type="compositionally biased region" description="Low complexity" evidence="6">
    <location>
        <begin position="682"/>
        <end position="697"/>
    </location>
</feature>
<proteinExistence type="inferred from homology"/>
<dbReference type="GO" id="GO:0006338">
    <property type="term" value="P:chromatin remodeling"/>
    <property type="evidence" value="ECO:0007669"/>
    <property type="project" value="InterPro"/>
</dbReference>
<evidence type="ECO:0000256" key="6">
    <source>
        <dbReference type="SAM" id="MobiDB-lite"/>
    </source>
</evidence>
<organism evidence="7 8">
    <name type="scientific">Amniculicola lignicola CBS 123094</name>
    <dbReference type="NCBI Taxonomy" id="1392246"/>
    <lineage>
        <taxon>Eukaryota</taxon>
        <taxon>Fungi</taxon>
        <taxon>Dikarya</taxon>
        <taxon>Ascomycota</taxon>
        <taxon>Pezizomycotina</taxon>
        <taxon>Dothideomycetes</taxon>
        <taxon>Pleosporomycetidae</taxon>
        <taxon>Pleosporales</taxon>
        <taxon>Amniculicolaceae</taxon>
        <taxon>Amniculicola</taxon>
    </lineage>
</organism>
<dbReference type="PANTHER" id="PTHR10019">
    <property type="entry name" value="SNF5"/>
    <property type="match status" value="1"/>
</dbReference>
<feature type="compositionally biased region" description="Polar residues" evidence="6">
    <location>
        <begin position="1"/>
        <end position="13"/>
    </location>
</feature>
<evidence type="ECO:0000256" key="2">
    <source>
        <dbReference type="ARBA" id="ARBA00010239"/>
    </source>
</evidence>
<feature type="region of interest" description="Disordered" evidence="6">
    <location>
        <begin position="462"/>
        <end position="481"/>
    </location>
</feature>
<gene>
    <name evidence="7" type="ORF">P154DRAFT_418803</name>
</gene>
<feature type="region of interest" description="Disordered" evidence="6">
    <location>
        <begin position="1"/>
        <end position="131"/>
    </location>
</feature>
<sequence length="826" mass="91348">MPSPATSHQSATPDSLLDSALHHPQGASPLQNGVNREGAVQQPPVPASVDGPAGAVDENSSIREGKQKAKAVLAASGLSVEDDTPTTLARTATPAPADAVNGGSPSRKRSRSGSRKPSHSHSRSPAPEGQDAAALELKNYLLEMYTKRDLIGSTALLDQLNRSDQLLKEVKRDAQYYSEVRQHGPAAVYGQGFSGYGNGWTDVGRGPPKLQYPFMSKRAGNRRSRPIHIARKDKLQQAEQVEELVPVRLDIELDKIKLRDTFTWNLHDRVTPTEVFAENLVEDFKLPFEIRPQVIQHVAREMQEQIQDYYPHAYFDDEPLDPILPYSAYKNDEMRILIKLNITIGQHTLVDQFEWEINNVLNSPEEFARQMACDLSLSGEFTTAIAHSIREQCQMFTKSLYITGHPFDGRPVEDTDIKDNFLPSPLPSVFRPMQSAKDYTPYLYELNEVELERAELSILREQRRQKRSVNRRGGPALPDLKDRQRTVRSLIVSSVLPGAAETIEESHIFKISRAKKSGGRARGGDGDESSDSDSDDSLPESPAPSQLAGGTARTRNMRGAATAAQIAMRNANVVTRSATPEIASLAHHHETRTSSRQLRYDVRDESASESATLLVKLRISRPKLQEFARNPRAFRKPASTPLLPSTPLPVKTTPSTNSMPPPPSPAMPPRSTPVAGATPVGTSPRPSATSTPASSTTDQKWNYYPDGRTDAPFPAQGNPTAPPPPWLKSEVEELQKARPNELFEIIMRYTLVNQNTGSVMRLDSIPGNTLPAGVKAQFLPRLRCMDCPGKLYTPGPDHTVDNFKVHLKHRTHRENVERRTGRTSSQ</sequence>
<comment type="similarity">
    <text evidence="2">Belongs to the SNF5 family.</text>
</comment>
<reference evidence="7" key="1">
    <citation type="journal article" date="2020" name="Stud. Mycol.">
        <title>101 Dothideomycetes genomes: a test case for predicting lifestyles and emergence of pathogens.</title>
        <authorList>
            <person name="Haridas S."/>
            <person name="Albert R."/>
            <person name="Binder M."/>
            <person name="Bloem J."/>
            <person name="Labutti K."/>
            <person name="Salamov A."/>
            <person name="Andreopoulos B."/>
            <person name="Baker S."/>
            <person name="Barry K."/>
            <person name="Bills G."/>
            <person name="Bluhm B."/>
            <person name="Cannon C."/>
            <person name="Castanera R."/>
            <person name="Culley D."/>
            <person name="Daum C."/>
            <person name="Ezra D."/>
            <person name="Gonzalez J."/>
            <person name="Henrissat B."/>
            <person name="Kuo A."/>
            <person name="Liang C."/>
            <person name="Lipzen A."/>
            <person name="Lutzoni F."/>
            <person name="Magnuson J."/>
            <person name="Mondo S."/>
            <person name="Nolan M."/>
            <person name="Ohm R."/>
            <person name="Pangilinan J."/>
            <person name="Park H.-J."/>
            <person name="Ramirez L."/>
            <person name="Alfaro M."/>
            <person name="Sun H."/>
            <person name="Tritt A."/>
            <person name="Yoshinaga Y."/>
            <person name="Zwiers L.-H."/>
            <person name="Turgeon B."/>
            <person name="Goodwin S."/>
            <person name="Spatafora J."/>
            <person name="Crous P."/>
            <person name="Grigoriev I."/>
        </authorList>
    </citation>
    <scope>NUCLEOTIDE SEQUENCE</scope>
    <source>
        <strain evidence="7">CBS 123094</strain>
    </source>
</reference>
<keyword evidence="8" id="KW-1185">Reference proteome</keyword>
<dbReference type="AlphaFoldDB" id="A0A6A5X4K3"/>
<dbReference type="Pfam" id="PF04855">
    <property type="entry name" value="SNF5"/>
    <property type="match status" value="1"/>
</dbReference>
<dbReference type="EMBL" id="ML977556">
    <property type="protein sequence ID" value="KAF2007807.1"/>
    <property type="molecule type" value="Genomic_DNA"/>
</dbReference>
<protein>
    <submittedName>
        <fullName evidence="7">SNF5-domain-containing protein</fullName>
    </submittedName>
</protein>
<evidence type="ECO:0000256" key="5">
    <source>
        <dbReference type="ARBA" id="ARBA00023242"/>
    </source>
</evidence>
<dbReference type="InterPro" id="IPR006939">
    <property type="entry name" value="SNF5"/>
</dbReference>
<feature type="region of interest" description="Disordered" evidence="6">
    <location>
        <begin position="514"/>
        <end position="561"/>
    </location>
</feature>